<evidence type="ECO:0000256" key="5">
    <source>
        <dbReference type="ARBA" id="ARBA00023136"/>
    </source>
</evidence>
<reference evidence="8 9" key="1">
    <citation type="submission" date="2024-08" db="EMBL/GenBank/DDBJ databases">
        <title>Sulfate-reducing bacteria isolated from formation water of the oil field in Kazakhstan and description of Pseudodesulfovibrio sp.</title>
        <authorList>
            <person name="Bidzhieva S.K."/>
            <person name="Tourova T.P."/>
            <person name="Grouzdev D.S."/>
            <person name="Beletsky A.V."/>
            <person name="Sokolova D.S."/>
            <person name="Samigullina S.R."/>
            <person name="Poltaraus A.B."/>
            <person name="Avtukh A.N."/>
            <person name="Tereshina V.M."/>
            <person name="Zhaparov N.S."/>
            <person name="Mardanov A.V."/>
            <person name="Nazina T.N."/>
        </authorList>
    </citation>
    <scope>NUCLEOTIDE SEQUENCE [LARGE SCALE GENOMIC DNA]</scope>
    <source>
        <strain evidence="8 9">9FUS</strain>
    </source>
</reference>
<organism evidence="8 9">
    <name type="scientific">Pseudodesulfovibrio karagichevae</name>
    <dbReference type="NCBI Taxonomy" id="3239305"/>
    <lineage>
        <taxon>Bacteria</taxon>
        <taxon>Pseudomonadati</taxon>
        <taxon>Thermodesulfobacteriota</taxon>
        <taxon>Desulfovibrionia</taxon>
        <taxon>Desulfovibrionales</taxon>
        <taxon>Desulfovibrionaceae</taxon>
    </lineage>
</organism>
<evidence type="ECO:0000313" key="9">
    <source>
        <dbReference type="Proteomes" id="UP001568698"/>
    </source>
</evidence>
<keyword evidence="2" id="KW-1003">Cell membrane</keyword>
<gene>
    <name evidence="8" type="ORF">AB6M95_10555</name>
</gene>
<protein>
    <submittedName>
        <fullName evidence="8">Type II secretion system F family protein</fullName>
    </submittedName>
</protein>
<dbReference type="EMBL" id="JBGLYH010000026">
    <property type="protein sequence ID" value="MEZ7197190.1"/>
    <property type="molecule type" value="Genomic_DNA"/>
</dbReference>
<accession>A0ABV4K3H3</accession>
<evidence type="ECO:0000256" key="4">
    <source>
        <dbReference type="ARBA" id="ARBA00022989"/>
    </source>
</evidence>
<evidence type="ECO:0000256" key="3">
    <source>
        <dbReference type="ARBA" id="ARBA00022692"/>
    </source>
</evidence>
<evidence type="ECO:0000256" key="2">
    <source>
        <dbReference type="ARBA" id="ARBA00022475"/>
    </source>
</evidence>
<evidence type="ECO:0000313" key="8">
    <source>
        <dbReference type="EMBL" id="MEZ7197190.1"/>
    </source>
</evidence>
<dbReference type="RefSeq" id="WP_371386711.1">
    <property type="nucleotide sequence ID" value="NZ_JBGLYH010000026.1"/>
</dbReference>
<feature type="transmembrane region" description="Helical" evidence="6">
    <location>
        <begin position="6"/>
        <end position="26"/>
    </location>
</feature>
<feature type="transmembrane region" description="Helical" evidence="6">
    <location>
        <begin position="120"/>
        <end position="138"/>
    </location>
</feature>
<keyword evidence="5 6" id="KW-0472">Membrane</keyword>
<dbReference type="PANTHER" id="PTHR35007">
    <property type="entry name" value="INTEGRAL MEMBRANE PROTEIN-RELATED"/>
    <property type="match status" value="1"/>
</dbReference>
<keyword evidence="4 6" id="KW-1133">Transmembrane helix</keyword>
<keyword evidence="9" id="KW-1185">Reference proteome</keyword>
<comment type="caution">
    <text evidence="8">The sequence shown here is derived from an EMBL/GenBank/DDBJ whole genome shotgun (WGS) entry which is preliminary data.</text>
</comment>
<feature type="domain" description="Type II secretion system protein GspF" evidence="7">
    <location>
        <begin position="157"/>
        <end position="281"/>
    </location>
</feature>
<feature type="transmembrane region" description="Helical" evidence="6">
    <location>
        <begin position="297"/>
        <end position="316"/>
    </location>
</feature>
<dbReference type="Proteomes" id="UP001568698">
    <property type="component" value="Unassembled WGS sequence"/>
</dbReference>
<name>A0ABV4K3H3_9BACT</name>
<dbReference type="InterPro" id="IPR018076">
    <property type="entry name" value="T2SS_GspF_dom"/>
</dbReference>
<keyword evidence="3 6" id="KW-0812">Transmembrane</keyword>
<feature type="transmembrane region" description="Helical" evidence="6">
    <location>
        <begin position="96"/>
        <end position="114"/>
    </location>
</feature>
<dbReference type="Pfam" id="PF00482">
    <property type="entry name" value="T2SSF"/>
    <property type="match status" value="1"/>
</dbReference>
<sequence>MSMTLIIAAVAVLIVFLLVMGIGSLMQSGSDKAERRVKDRLRAMALTADIDAASVDLVLREAAMSEVPLFNRLLESMRWSTNLSRLLYQADAKGSAGVYLLVCMLLAVVGFYAGSFSGRLWVSAAGAIMLGYIPVWTLQGKKRKRMNRFQKQLPEALDLMARALKAGHTFGGGMRMVADEFDSPIGPEFGKTLDEMNYGMDVDRALSNLQDRVDCPDLKFFVVSVNIQRETGGNLAEIIAKIAALVRERFALFGKIRVLSAEGRVSAYILIALPFLLTGILYVINPDYVSLLWTRELGQNMVWGAAISMVFGWVIIRKIIQIKV</sequence>
<evidence type="ECO:0000259" key="7">
    <source>
        <dbReference type="Pfam" id="PF00482"/>
    </source>
</evidence>
<evidence type="ECO:0000256" key="1">
    <source>
        <dbReference type="ARBA" id="ARBA00004651"/>
    </source>
</evidence>
<proteinExistence type="predicted"/>
<comment type="subcellular location">
    <subcellularLocation>
        <location evidence="1">Cell membrane</location>
        <topology evidence="1">Multi-pass membrane protein</topology>
    </subcellularLocation>
</comment>
<evidence type="ECO:0000256" key="6">
    <source>
        <dbReference type="SAM" id="Phobius"/>
    </source>
</evidence>
<feature type="transmembrane region" description="Helical" evidence="6">
    <location>
        <begin position="265"/>
        <end position="285"/>
    </location>
</feature>
<dbReference type="PANTHER" id="PTHR35007:SF1">
    <property type="entry name" value="PILUS ASSEMBLY PROTEIN"/>
    <property type="match status" value="1"/>
</dbReference>